<comment type="caution">
    <text evidence="1">The sequence shown here is derived from an EMBL/GenBank/DDBJ whole genome shotgun (WGS) entry which is preliminary data.</text>
</comment>
<dbReference type="AlphaFoldDB" id="A0A8J2P564"/>
<dbReference type="EMBL" id="CAJVCH010351266">
    <property type="protein sequence ID" value="CAG7815711.1"/>
    <property type="molecule type" value="Genomic_DNA"/>
</dbReference>
<proteinExistence type="predicted"/>
<reference evidence="1" key="1">
    <citation type="submission" date="2021-06" db="EMBL/GenBank/DDBJ databases">
        <authorList>
            <person name="Hodson N. C."/>
            <person name="Mongue J. A."/>
            <person name="Jaron S. K."/>
        </authorList>
    </citation>
    <scope>NUCLEOTIDE SEQUENCE</scope>
</reference>
<evidence type="ECO:0000313" key="1">
    <source>
        <dbReference type="EMBL" id="CAG7815711.1"/>
    </source>
</evidence>
<gene>
    <name evidence="1" type="ORF">AFUS01_LOCUS26375</name>
</gene>
<name>A0A8J2P564_9HEXA</name>
<evidence type="ECO:0008006" key="3">
    <source>
        <dbReference type="Google" id="ProtNLM"/>
    </source>
</evidence>
<organism evidence="1 2">
    <name type="scientific">Allacma fusca</name>
    <dbReference type="NCBI Taxonomy" id="39272"/>
    <lineage>
        <taxon>Eukaryota</taxon>
        <taxon>Metazoa</taxon>
        <taxon>Ecdysozoa</taxon>
        <taxon>Arthropoda</taxon>
        <taxon>Hexapoda</taxon>
        <taxon>Collembola</taxon>
        <taxon>Symphypleona</taxon>
        <taxon>Sminthuridae</taxon>
        <taxon>Allacma</taxon>
    </lineage>
</organism>
<dbReference type="CDD" id="cd09487">
    <property type="entry name" value="SAM_superfamily"/>
    <property type="match status" value="1"/>
</dbReference>
<protein>
    <recommendedName>
        <fullName evidence="3">SAM domain-containing protein</fullName>
    </recommendedName>
</protein>
<dbReference type="OrthoDB" id="8940309at2759"/>
<evidence type="ECO:0000313" key="2">
    <source>
        <dbReference type="Proteomes" id="UP000708208"/>
    </source>
</evidence>
<dbReference type="Proteomes" id="UP000708208">
    <property type="component" value="Unassembled WGS sequence"/>
</dbReference>
<keyword evidence="2" id="KW-1185">Reference proteome</keyword>
<accession>A0A8J2P564</accession>
<sequence length="264" mass="30314">MDFIILEKILDGLQLPVDYLQKFRDQCLDDKTMKLTLNDEDLKEELRHIVPVAGHRIAIISSFKKELEQCQDSYFSPSTTVYDPKRGTKRSLSPTGHIQYHFKNFWSSLRQGNGSFKLKSVKDPIAEENFENNEPDTDSISMKNWLVNHAAPPQKCKHDSDYTTILLEWPRLLETPGAIQHDFSQMYPLVADSLSSKWQLVSGKIAVYFSSMKKSLLSFGIREFTESLQPTAAFLMIAALLRPKIKKNDSNRQHAIVCSCYKCF</sequence>